<protein>
    <recommendedName>
        <fullName evidence="1">YopX protein domain-containing protein</fullName>
    </recommendedName>
</protein>
<dbReference type="Gene3D" id="2.30.30.290">
    <property type="entry name" value="YopX-like domains"/>
    <property type="match status" value="1"/>
</dbReference>
<organism evidence="2 3">
    <name type="scientific">Clostridium aminobutyricum</name>
    <dbReference type="NCBI Taxonomy" id="33953"/>
    <lineage>
        <taxon>Bacteria</taxon>
        <taxon>Bacillati</taxon>
        <taxon>Bacillota</taxon>
        <taxon>Clostridia</taxon>
        <taxon>Eubacteriales</taxon>
        <taxon>Clostridiaceae</taxon>
        <taxon>Clostridium</taxon>
    </lineage>
</organism>
<dbReference type="RefSeq" id="WP_206583168.1">
    <property type="nucleotide sequence ID" value="NZ_JAFJZZ010000008.1"/>
</dbReference>
<proteinExistence type="predicted"/>
<dbReference type="SUPFAM" id="SSF159006">
    <property type="entry name" value="YopX-like"/>
    <property type="match status" value="1"/>
</dbReference>
<evidence type="ECO:0000313" key="2">
    <source>
        <dbReference type="EMBL" id="MBN7774328.1"/>
    </source>
</evidence>
<dbReference type="EMBL" id="JAFJZZ010000008">
    <property type="protein sequence ID" value="MBN7774328.1"/>
    <property type="molecule type" value="Genomic_DNA"/>
</dbReference>
<name>A0A939IK68_CLOAM</name>
<dbReference type="Proteomes" id="UP000664545">
    <property type="component" value="Unassembled WGS sequence"/>
</dbReference>
<dbReference type="InterPro" id="IPR019096">
    <property type="entry name" value="YopX_protein"/>
</dbReference>
<accession>A0A939IK68</accession>
<evidence type="ECO:0000259" key="1">
    <source>
        <dbReference type="Pfam" id="PF09643"/>
    </source>
</evidence>
<comment type="caution">
    <text evidence="2">The sequence shown here is derived from an EMBL/GenBank/DDBJ whole genome shotgun (WGS) entry which is preliminary data.</text>
</comment>
<sequence length="148" mass="17487">MRNLLFKGKRADNGDWVEGIGIYYPKSLKNTGECYLESAEDYSDKWIKVIPETVSEDIGVKDMVNNLIFENDLIETIDNRIKGIIKYGPYKQRGWPSSYECVNQGFYIDWIDDGVNCWNDWMRQDIYFWKDKIRVGGNIFDHPELLRK</sequence>
<dbReference type="Pfam" id="PF09643">
    <property type="entry name" value="YopX"/>
    <property type="match status" value="1"/>
</dbReference>
<feature type="domain" description="YopX protein" evidence="1">
    <location>
        <begin position="11"/>
        <end position="146"/>
    </location>
</feature>
<reference evidence="2" key="1">
    <citation type="submission" date="2021-02" db="EMBL/GenBank/DDBJ databases">
        <title>Abyssanaerobacter marinus gen.nov., sp., nov, anaerobic bacterium isolated from the Onnuri vent field of Indian Ocean and suggestion of Mogibacteriaceae fam. nov., and proposal of reclassification of ambiguous this family's genus member.</title>
        <authorList>
            <person name="Kim Y.J."/>
            <person name="Yang J.-A."/>
        </authorList>
    </citation>
    <scope>NUCLEOTIDE SEQUENCE</scope>
    <source>
        <strain evidence="2">DSM 2634</strain>
    </source>
</reference>
<keyword evidence="3" id="KW-1185">Reference proteome</keyword>
<dbReference type="AlphaFoldDB" id="A0A939IK68"/>
<dbReference type="InterPro" id="IPR023385">
    <property type="entry name" value="YopX-like_C"/>
</dbReference>
<evidence type="ECO:0000313" key="3">
    <source>
        <dbReference type="Proteomes" id="UP000664545"/>
    </source>
</evidence>
<gene>
    <name evidence="2" type="ORF">JYB65_13260</name>
</gene>